<keyword evidence="3" id="KW-1185">Reference proteome</keyword>
<evidence type="ECO:0000313" key="2">
    <source>
        <dbReference type="EMBL" id="GMH53561.1"/>
    </source>
</evidence>
<feature type="compositionally biased region" description="Basic and acidic residues" evidence="1">
    <location>
        <begin position="94"/>
        <end position="116"/>
    </location>
</feature>
<evidence type="ECO:0000313" key="3">
    <source>
        <dbReference type="Proteomes" id="UP001165082"/>
    </source>
</evidence>
<proteinExistence type="predicted"/>
<feature type="region of interest" description="Disordered" evidence="1">
    <location>
        <begin position="1"/>
        <end position="62"/>
    </location>
</feature>
<dbReference type="AlphaFoldDB" id="A0A9W6ZK66"/>
<accession>A0A9W6ZK66</accession>
<name>A0A9W6ZK66_9STRA</name>
<dbReference type="Proteomes" id="UP001165082">
    <property type="component" value="Unassembled WGS sequence"/>
</dbReference>
<feature type="region of interest" description="Disordered" evidence="1">
    <location>
        <begin position="82"/>
        <end position="257"/>
    </location>
</feature>
<organism evidence="2 3">
    <name type="scientific">Triparma retinervis</name>
    <dbReference type="NCBI Taxonomy" id="2557542"/>
    <lineage>
        <taxon>Eukaryota</taxon>
        <taxon>Sar</taxon>
        <taxon>Stramenopiles</taxon>
        <taxon>Ochrophyta</taxon>
        <taxon>Bolidophyceae</taxon>
        <taxon>Parmales</taxon>
        <taxon>Triparmaceae</taxon>
        <taxon>Triparma</taxon>
    </lineage>
</organism>
<feature type="compositionally biased region" description="Basic and acidic residues" evidence="1">
    <location>
        <begin position="33"/>
        <end position="50"/>
    </location>
</feature>
<feature type="compositionally biased region" description="Basic and acidic residues" evidence="1">
    <location>
        <begin position="178"/>
        <end position="215"/>
    </location>
</feature>
<protein>
    <submittedName>
        <fullName evidence="2">Uncharacterized protein</fullName>
    </submittedName>
</protein>
<reference evidence="2" key="1">
    <citation type="submission" date="2022-07" db="EMBL/GenBank/DDBJ databases">
        <title>Genome analysis of Parmales, a sister group of diatoms, reveals the evolutionary specialization of diatoms from phago-mixotrophs to photoautotrophs.</title>
        <authorList>
            <person name="Ban H."/>
            <person name="Sato S."/>
            <person name="Yoshikawa S."/>
            <person name="Kazumasa Y."/>
            <person name="Nakamura Y."/>
            <person name="Ichinomiya M."/>
            <person name="Saitoh K."/>
            <person name="Sato N."/>
            <person name="Blanc-Mathieu R."/>
            <person name="Endo H."/>
            <person name="Kuwata A."/>
            <person name="Ogata H."/>
        </authorList>
    </citation>
    <scope>NUCLEOTIDE SEQUENCE</scope>
</reference>
<gene>
    <name evidence="2" type="ORF">TrRE_jg5217</name>
</gene>
<evidence type="ECO:0000256" key="1">
    <source>
        <dbReference type="SAM" id="MobiDB-lite"/>
    </source>
</evidence>
<feature type="compositionally biased region" description="Polar residues" evidence="1">
    <location>
        <begin position="16"/>
        <end position="32"/>
    </location>
</feature>
<feature type="compositionally biased region" description="Basic and acidic residues" evidence="1">
    <location>
        <begin position="140"/>
        <end position="156"/>
    </location>
</feature>
<dbReference type="EMBL" id="BRXZ01000774">
    <property type="protein sequence ID" value="GMH53561.1"/>
    <property type="molecule type" value="Genomic_DNA"/>
</dbReference>
<comment type="caution">
    <text evidence="2">The sequence shown here is derived from an EMBL/GenBank/DDBJ whole genome shotgun (WGS) entry which is preliminary data.</text>
</comment>
<feature type="non-terminal residue" evidence="2">
    <location>
        <position position="257"/>
    </location>
</feature>
<feature type="compositionally biased region" description="Basic residues" evidence="1">
    <location>
        <begin position="1"/>
        <end position="10"/>
    </location>
</feature>
<sequence>MKLFSSKKKSSTSVKVENSQTTNEPNHPATSKNAKDEQDNNVRKEDKVESKSALNDILTEDDLLKIPLDQLNSKQRRLLRRKLKRDQEEGGGEEAAKEATKEATKEAAKEGAKEGASKPGSCPVSSRAASSDVPKKKGAIKTDEENLKLSELDQGKLLKKLSKKGGVNAGGPSSGKKAPKDFSKMKDIPPEERLRREKQREAQKAAAERRKKESSEGVSVSHAHPLNSERRRANKRKPSESMKIAAAKKRSREERGG</sequence>